<dbReference type="AlphaFoldDB" id="A0A075QZD8"/>
<protein>
    <submittedName>
        <fullName evidence="1">Uncharacterized protein</fullName>
    </submittedName>
</protein>
<proteinExistence type="predicted"/>
<evidence type="ECO:0000313" key="1">
    <source>
        <dbReference type="EMBL" id="AIG25707.1"/>
    </source>
</evidence>
<sequence>MNFRGCNFLWLNLQQDQVKLSGDEKGNLGKKSVLLAMSHWRIESLITGKYAFNLTIHIDGIRQLK</sequence>
<reference evidence="1 2" key="1">
    <citation type="journal article" date="2011" name="J. Bacteriol.">
        <title>Genome sequence of Brevibacillus laterosporus LMG 15441, a pathogen of invertebrates.</title>
        <authorList>
            <person name="Djukic M."/>
            <person name="Poehlein A."/>
            <person name="Thurmer A."/>
            <person name="Daniel R."/>
        </authorList>
    </citation>
    <scope>NUCLEOTIDE SEQUENCE [LARGE SCALE GENOMIC DNA]</scope>
    <source>
        <strain evidence="1 2">LMG 15441</strain>
    </source>
</reference>
<dbReference type="KEGG" id="blr:BRLA_c013680"/>
<dbReference type="HOGENOM" id="CLU_2841221_0_0_9"/>
<name>A0A075QZD8_BRELA</name>
<accession>A0A075QZD8</accession>
<organism evidence="1 2">
    <name type="scientific">Brevibacillus laterosporus LMG 15441</name>
    <dbReference type="NCBI Taxonomy" id="1042163"/>
    <lineage>
        <taxon>Bacteria</taxon>
        <taxon>Bacillati</taxon>
        <taxon>Bacillota</taxon>
        <taxon>Bacilli</taxon>
        <taxon>Bacillales</taxon>
        <taxon>Paenibacillaceae</taxon>
        <taxon>Brevibacillus</taxon>
    </lineage>
</organism>
<dbReference type="EMBL" id="CP007806">
    <property type="protein sequence ID" value="AIG25707.1"/>
    <property type="molecule type" value="Genomic_DNA"/>
</dbReference>
<keyword evidence="2" id="KW-1185">Reference proteome</keyword>
<gene>
    <name evidence="1" type="ORF">BRLA_c013680</name>
</gene>
<dbReference type="Proteomes" id="UP000005850">
    <property type="component" value="Chromosome"/>
</dbReference>
<evidence type="ECO:0000313" key="2">
    <source>
        <dbReference type="Proteomes" id="UP000005850"/>
    </source>
</evidence>